<dbReference type="SUPFAM" id="SSF53335">
    <property type="entry name" value="S-adenosyl-L-methionine-dependent methyltransferases"/>
    <property type="match status" value="1"/>
</dbReference>
<gene>
    <name evidence="1" type="ORF">AB0E89_18940</name>
</gene>
<dbReference type="RefSeq" id="WP_334580291.1">
    <property type="nucleotide sequence ID" value="NZ_JBEZVE010000009.1"/>
</dbReference>
<proteinExistence type="predicted"/>
<dbReference type="CDD" id="cd02440">
    <property type="entry name" value="AdoMet_MTases"/>
    <property type="match status" value="1"/>
</dbReference>
<name>A0ABV2ZJ90_9ACTN</name>
<dbReference type="EMBL" id="JBEZVE010000009">
    <property type="protein sequence ID" value="MEU3782620.1"/>
    <property type="molecule type" value="Genomic_DNA"/>
</dbReference>
<comment type="caution">
    <text evidence="1">The sequence shown here is derived from an EMBL/GenBank/DDBJ whole genome shotgun (WGS) entry which is preliminary data.</text>
</comment>
<dbReference type="InterPro" id="IPR029063">
    <property type="entry name" value="SAM-dependent_MTases_sf"/>
</dbReference>
<keyword evidence="1" id="KW-0808">Transferase</keyword>
<keyword evidence="1" id="KW-0489">Methyltransferase</keyword>
<dbReference type="GO" id="GO:0008168">
    <property type="term" value="F:methyltransferase activity"/>
    <property type="evidence" value="ECO:0007669"/>
    <property type="project" value="UniProtKB-KW"/>
</dbReference>
<organism evidence="1 2">
    <name type="scientific">Streptomyces sp. 900129855</name>
    <dbReference type="NCBI Taxonomy" id="3155129"/>
    <lineage>
        <taxon>Bacteria</taxon>
        <taxon>Bacillati</taxon>
        <taxon>Actinomycetota</taxon>
        <taxon>Actinomycetes</taxon>
        <taxon>Kitasatosporales</taxon>
        <taxon>Streptomycetaceae</taxon>
        <taxon>Streptomyces</taxon>
    </lineage>
</organism>
<sequence length="64" mass="6761">MVAVELNPLFARRLADRCRDSTVEVVHGSAEDLPALVPHPVDAVVSGLPWTVMPHGGSVGSSTR</sequence>
<accession>A0ABV2ZJ90</accession>
<reference evidence="1 2" key="1">
    <citation type="submission" date="2024-06" db="EMBL/GenBank/DDBJ databases">
        <title>The Natural Products Discovery Center: Release of the First 8490 Sequenced Strains for Exploring Actinobacteria Biosynthetic Diversity.</title>
        <authorList>
            <person name="Kalkreuter E."/>
            <person name="Kautsar S.A."/>
            <person name="Yang D."/>
            <person name="Bader C.D."/>
            <person name="Teijaro C.N."/>
            <person name="Fluegel L."/>
            <person name="Davis C.M."/>
            <person name="Simpson J.R."/>
            <person name="Lauterbach L."/>
            <person name="Steele A.D."/>
            <person name="Gui C."/>
            <person name="Meng S."/>
            <person name="Li G."/>
            <person name="Viehrig K."/>
            <person name="Ye F."/>
            <person name="Su P."/>
            <person name="Kiefer A.F."/>
            <person name="Nichols A."/>
            <person name="Cepeda A.J."/>
            <person name="Yan W."/>
            <person name="Fan B."/>
            <person name="Jiang Y."/>
            <person name="Adhikari A."/>
            <person name="Zheng C.-J."/>
            <person name="Schuster L."/>
            <person name="Cowan T.M."/>
            <person name="Smanski M.J."/>
            <person name="Chevrette M.G."/>
            <person name="De Carvalho L.P.S."/>
            <person name="Shen B."/>
        </authorList>
    </citation>
    <scope>NUCLEOTIDE SEQUENCE [LARGE SCALE GENOMIC DNA]</scope>
    <source>
        <strain evidence="1 2">NPDC033843</strain>
    </source>
</reference>
<evidence type="ECO:0000313" key="2">
    <source>
        <dbReference type="Proteomes" id="UP001550739"/>
    </source>
</evidence>
<keyword evidence="2" id="KW-1185">Reference proteome</keyword>
<dbReference type="Proteomes" id="UP001550739">
    <property type="component" value="Unassembled WGS sequence"/>
</dbReference>
<dbReference type="EC" id="2.1.1.-" evidence="1"/>
<protein>
    <submittedName>
        <fullName evidence="1">Class I SAM-dependent methyltransferase</fullName>
        <ecNumber evidence="1">2.1.1.-</ecNumber>
    </submittedName>
</protein>
<dbReference type="Gene3D" id="3.40.50.150">
    <property type="entry name" value="Vaccinia Virus protein VP39"/>
    <property type="match status" value="1"/>
</dbReference>
<evidence type="ECO:0000313" key="1">
    <source>
        <dbReference type="EMBL" id="MEU3782620.1"/>
    </source>
</evidence>
<dbReference type="GO" id="GO:0032259">
    <property type="term" value="P:methylation"/>
    <property type="evidence" value="ECO:0007669"/>
    <property type="project" value="UniProtKB-KW"/>
</dbReference>